<name>A0A5S3V5Z2_9GAMM</name>
<dbReference type="Pfam" id="PF00990">
    <property type="entry name" value="GGDEF"/>
    <property type="match status" value="1"/>
</dbReference>
<gene>
    <name evidence="4" type="ORF">CWC19_15430</name>
    <name evidence="5" type="ORF">CWC20_19855</name>
</gene>
<dbReference type="Gene3D" id="3.30.450.40">
    <property type="match status" value="1"/>
</dbReference>
<dbReference type="InterPro" id="IPR029787">
    <property type="entry name" value="Nucleotide_cyclase"/>
</dbReference>
<proteinExistence type="predicted"/>
<dbReference type="SUPFAM" id="SSF55073">
    <property type="entry name" value="Nucleotide cyclase"/>
    <property type="match status" value="1"/>
</dbReference>
<dbReference type="GO" id="GO:0005886">
    <property type="term" value="C:plasma membrane"/>
    <property type="evidence" value="ECO:0007669"/>
    <property type="project" value="TreeGrafter"/>
</dbReference>
<evidence type="ECO:0000313" key="4">
    <source>
        <dbReference type="EMBL" id="TMO66826.1"/>
    </source>
</evidence>
<comment type="caution">
    <text evidence="4">The sequence shown here is derived from an EMBL/GenBank/DDBJ whole genome shotgun (WGS) entry which is preliminary data.</text>
</comment>
<protein>
    <recommendedName>
        <fullName evidence="1">diguanylate cyclase</fullName>
        <ecNumber evidence="1">2.7.7.65</ecNumber>
    </recommendedName>
</protein>
<dbReference type="NCBIfam" id="TIGR00254">
    <property type="entry name" value="GGDEF"/>
    <property type="match status" value="1"/>
</dbReference>
<dbReference type="SMART" id="SM00065">
    <property type="entry name" value="GAF"/>
    <property type="match status" value="1"/>
</dbReference>
<accession>A0A5S3V5Z2</accession>
<evidence type="ECO:0000313" key="5">
    <source>
        <dbReference type="EMBL" id="TMO70156.1"/>
    </source>
</evidence>
<feature type="domain" description="GGDEF" evidence="3">
    <location>
        <begin position="197"/>
        <end position="324"/>
    </location>
</feature>
<dbReference type="Pfam" id="PF01590">
    <property type="entry name" value="GAF"/>
    <property type="match status" value="1"/>
</dbReference>
<dbReference type="Proteomes" id="UP000307217">
    <property type="component" value="Unassembled WGS sequence"/>
</dbReference>
<dbReference type="OrthoDB" id="9812358at2"/>
<dbReference type="EC" id="2.7.7.65" evidence="1"/>
<evidence type="ECO:0000256" key="1">
    <source>
        <dbReference type="ARBA" id="ARBA00012528"/>
    </source>
</evidence>
<dbReference type="SUPFAM" id="SSF55781">
    <property type="entry name" value="GAF domain-like"/>
    <property type="match status" value="1"/>
</dbReference>
<dbReference type="PROSITE" id="PS50887">
    <property type="entry name" value="GGDEF"/>
    <property type="match status" value="1"/>
</dbReference>
<sequence>MVDIKSCFVKSPHPFFDCQKWQQLVNTLAELYNAASGTIVQFRESEFNVVATSSNDDNFLMQNSNWPWEMRSFCRHMMETKQSLYVKDAVNHEVWCQVQPVSEGPVRSYLGFPLFWPDGELFGSICVIDIKKTDYPDLLVQLLSQFKSLIEGDLQRIVDYEVVKSLALEDQLTGLHNLRGLNVLGQQRVKDAHRFMQHVAIVYLDIDNLKQMNDEYGHHSGDLCIVELAKVLKSVTRDADIKARVGGDEFVVMLLSSSEEFISQWCRRLIDKYDAALKKLPYQHEVSVSVGYGIYDPSDEVPLEKMVQLSDNAMYVNKQAKKRA</sequence>
<evidence type="ECO:0000259" key="3">
    <source>
        <dbReference type="PROSITE" id="PS50887"/>
    </source>
</evidence>
<dbReference type="Gene3D" id="3.30.70.270">
    <property type="match status" value="1"/>
</dbReference>
<dbReference type="GO" id="GO:1902201">
    <property type="term" value="P:negative regulation of bacterial-type flagellum-dependent cell motility"/>
    <property type="evidence" value="ECO:0007669"/>
    <property type="project" value="TreeGrafter"/>
</dbReference>
<dbReference type="GO" id="GO:0043709">
    <property type="term" value="P:cell adhesion involved in single-species biofilm formation"/>
    <property type="evidence" value="ECO:0007669"/>
    <property type="project" value="TreeGrafter"/>
</dbReference>
<dbReference type="RefSeq" id="WP_138592691.1">
    <property type="nucleotide sequence ID" value="NZ_PNBW01000142.1"/>
</dbReference>
<dbReference type="GO" id="GO:0052621">
    <property type="term" value="F:diguanylate cyclase activity"/>
    <property type="evidence" value="ECO:0007669"/>
    <property type="project" value="UniProtKB-EC"/>
</dbReference>
<dbReference type="InterPro" id="IPR050469">
    <property type="entry name" value="Diguanylate_Cyclase"/>
</dbReference>
<comment type="catalytic activity">
    <reaction evidence="2">
        <text>2 GTP = 3',3'-c-di-GMP + 2 diphosphate</text>
        <dbReference type="Rhea" id="RHEA:24898"/>
        <dbReference type="ChEBI" id="CHEBI:33019"/>
        <dbReference type="ChEBI" id="CHEBI:37565"/>
        <dbReference type="ChEBI" id="CHEBI:58805"/>
        <dbReference type="EC" id="2.7.7.65"/>
    </reaction>
</comment>
<dbReference type="InterPro" id="IPR003018">
    <property type="entry name" value="GAF"/>
</dbReference>
<organism evidence="4 7">
    <name type="scientific">Pseudoalteromonas aurantia</name>
    <dbReference type="NCBI Taxonomy" id="43654"/>
    <lineage>
        <taxon>Bacteria</taxon>
        <taxon>Pseudomonadati</taxon>
        <taxon>Pseudomonadota</taxon>
        <taxon>Gammaproteobacteria</taxon>
        <taxon>Alteromonadales</taxon>
        <taxon>Pseudoalteromonadaceae</taxon>
        <taxon>Pseudoalteromonas</taxon>
    </lineage>
</organism>
<dbReference type="EMBL" id="PNBX01000067">
    <property type="protein sequence ID" value="TMO66826.1"/>
    <property type="molecule type" value="Genomic_DNA"/>
</dbReference>
<dbReference type="EMBL" id="PNBW01000142">
    <property type="protein sequence ID" value="TMO70156.1"/>
    <property type="molecule type" value="Genomic_DNA"/>
</dbReference>
<evidence type="ECO:0000313" key="6">
    <source>
        <dbReference type="Proteomes" id="UP000307164"/>
    </source>
</evidence>
<reference evidence="4 7" key="1">
    <citation type="submission" date="2018-01" db="EMBL/GenBank/DDBJ databases">
        <authorList>
            <person name="Paulsen S."/>
            <person name="Gram L.K."/>
        </authorList>
    </citation>
    <scope>NUCLEOTIDE SEQUENCE [LARGE SCALE GENOMIC DNA]</scope>
    <source>
        <strain evidence="4 7">S3790</strain>
        <strain evidence="5">S3895</strain>
    </source>
</reference>
<keyword evidence="6" id="KW-1185">Reference proteome</keyword>
<reference evidence="4" key="3">
    <citation type="submission" date="2019-09" db="EMBL/GenBank/DDBJ databases">
        <title>Co-occurence of chitin degradation, pigmentation and bioactivity in marine Pseudoalteromonas.</title>
        <authorList>
            <person name="Sonnenschein E.C."/>
            <person name="Bech P.K."/>
        </authorList>
    </citation>
    <scope>NUCLEOTIDE SEQUENCE</scope>
    <source>
        <strain evidence="4">S3790</strain>
        <strain evidence="6">S3895</strain>
    </source>
</reference>
<dbReference type="InterPro" id="IPR043128">
    <property type="entry name" value="Rev_trsase/Diguanyl_cyclase"/>
</dbReference>
<dbReference type="CDD" id="cd01949">
    <property type="entry name" value="GGDEF"/>
    <property type="match status" value="1"/>
</dbReference>
<dbReference type="AlphaFoldDB" id="A0A5S3V5Z2"/>
<evidence type="ECO:0000313" key="7">
    <source>
        <dbReference type="Proteomes" id="UP000307217"/>
    </source>
</evidence>
<evidence type="ECO:0000256" key="2">
    <source>
        <dbReference type="ARBA" id="ARBA00034247"/>
    </source>
</evidence>
<dbReference type="Proteomes" id="UP000307164">
    <property type="component" value="Unassembled WGS sequence"/>
</dbReference>
<dbReference type="SMART" id="SM00267">
    <property type="entry name" value="GGDEF"/>
    <property type="match status" value="1"/>
</dbReference>
<dbReference type="InterPro" id="IPR000160">
    <property type="entry name" value="GGDEF_dom"/>
</dbReference>
<dbReference type="InterPro" id="IPR029016">
    <property type="entry name" value="GAF-like_dom_sf"/>
</dbReference>
<dbReference type="PANTHER" id="PTHR45138">
    <property type="entry name" value="REGULATORY COMPONENTS OF SENSORY TRANSDUCTION SYSTEM"/>
    <property type="match status" value="1"/>
</dbReference>
<reference evidence="7" key="2">
    <citation type="submission" date="2019-06" db="EMBL/GenBank/DDBJ databases">
        <title>Co-occurence of chitin degradation, pigmentation and bioactivity in marine Pseudoalteromonas.</title>
        <authorList>
            <person name="Sonnenschein E.C."/>
            <person name="Bech P.K."/>
        </authorList>
    </citation>
    <scope>NUCLEOTIDE SEQUENCE [LARGE SCALE GENOMIC DNA]</scope>
    <source>
        <strain evidence="7">S3790</strain>
        <strain evidence="5">S3895</strain>
    </source>
</reference>
<dbReference type="PANTHER" id="PTHR45138:SF9">
    <property type="entry name" value="DIGUANYLATE CYCLASE DGCM-RELATED"/>
    <property type="match status" value="1"/>
</dbReference>